<keyword evidence="5 23" id="KW-0723">Serine/threonine-protein kinase</keyword>
<keyword evidence="9 22" id="KW-0547">Nucleotide-binding</keyword>
<evidence type="ECO:0000256" key="10">
    <source>
        <dbReference type="ARBA" id="ARBA00022776"/>
    </source>
</evidence>
<feature type="binding site" evidence="22">
    <location>
        <position position="46"/>
    </location>
    <ligand>
        <name>ATP</name>
        <dbReference type="ChEBI" id="CHEBI:30616"/>
    </ligand>
</feature>
<dbReference type="GO" id="GO:0000086">
    <property type="term" value="P:G2/M transition of mitotic cell cycle"/>
    <property type="evidence" value="ECO:0007669"/>
    <property type="project" value="TreeGrafter"/>
</dbReference>
<evidence type="ECO:0000256" key="8">
    <source>
        <dbReference type="ARBA" id="ARBA00022679"/>
    </source>
</evidence>
<evidence type="ECO:0000256" key="21">
    <source>
        <dbReference type="ARBA" id="ARBA00049280"/>
    </source>
</evidence>
<dbReference type="PROSITE" id="PS00107">
    <property type="entry name" value="PROTEIN_KINASE_ATP"/>
    <property type="match status" value="1"/>
</dbReference>
<dbReference type="InterPro" id="IPR017441">
    <property type="entry name" value="Protein_kinase_ATP_BS"/>
</dbReference>
<dbReference type="RefSeq" id="XP_004039384.1">
    <property type="nucleotide sequence ID" value="XM_004039336.1"/>
</dbReference>
<evidence type="ECO:0000256" key="20">
    <source>
        <dbReference type="ARBA" id="ARBA00048367"/>
    </source>
</evidence>
<feature type="domain" description="Protein kinase" evidence="24">
    <location>
        <begin position="17"/>
        <end position="308"/>
    </location>
</feature>
<dbReference type="EMBL" id="GL983209">
    <property type="protein sequence ID" value="EGR34080.1"/>
    <property type="molecule type" value="Genomic_DNA"/>
</dbReference>
<dbReference type="InterPro" id="IPR050108">
    <property type="entry name" value="CDK"/>
</dbReference>
<dbReference type="PROSITE" id="PS00108">
    <property type="entry name" value="PROTEIN_KINASE_ST"/>
    <property type="match status" value="1"/>
</dbReference>
<keyword evidence="7" id="KW-0132">Cell division</keyword>
<comment type="catalytic activity">
    <reaction evidence="21">
        <text>[DNA-directed RNA polymerase] + ATP = phospho-[DNA-directed RNA polymerase] + ADP + H(+)</text>
        <dbReference type="Rhea" id="RHEA:10216"/>
        <dbReference type="Rhea" id="RHEA-COMP:11321"/>
        <dbReference type="Rhea" id="RHEA-COMP:11322"/>
        <dbReference type="ChEBI" id="CHEBI:15378"/>
        <dbReference type="ChEBI" id="CHEBI:30616"/>
        <dbReference type="ChEBI" id="CHEBI:43176"/>
        <dbReference type="ChEBI" id="CHEBI:68546"/>
        <dbReference type="ChEBI" id="CHEBI:456216"/>
        <dbReference type="EC" id="2.7.11.23"/>
    </reaction>
</comment>
<evidence type="ECO:0000256" key="3">
    <source>
        <dbReference type="ARBA" id="ARBA00012409"/>
    </source>
</evidence>
<evidence type="ECO:0000256" key="22">
    <source>
        <dbReference type="PROSITE-ProRule" id="PRU10141"/>
    </source>
</evidence>
<evidence type="ECO:0000256" key="14">
    <source>
        <dbReference type="ARBA" id="ARBA00023306"/>
    </source>
</evidence>
<dbReference type="PANTHER" id="PTHR24056:SF334">
    <property type="entry name" value="CYCLIN-DEPENDENT KINASE 1"/>
    <property type="match status" value="1"/>
</dbReference>
<dbReference type="eggNOG" id="KOG0594">
    <property type="taxonomic scope" value="Eukaryota"/>
</dbReference>
<dbReference type="FunFam" id="3.30.200.20:FF:000375">
    <property type="entry name" value="Cell division related protein kinase 2"/>
    <property type="match status" value="1"/>
</dbReference>
<evidence type="ECO:0000256" key="15">
    <source>
        <dbReference type="ARBA" id="ARBA00038543"/>
    </source>
</evidence>
<evidence type="ECO:0000256" key="1">
    <source>
        <dbReference type="ARBA" id="ARBA00004123"/>
    </source>
</evidence>
<evidence type="ECO:0000256" key="16">
    <source>
        <dbReference type="ARBA" id="ARBA00039612"/>
    </source>
</evidence>
<evidence type="ECO:0000256" key="12">
    <source>
        <dbReference type="ARBA" id="ARBA00022840"/>
    </source>
</evidence>
<keyword evidence="10" id="KW-0498">Mitosis</keyword>
<keyword evidence="11" id="KW-0418">Kinase</keyword>
<protein>
    <recommendedName>
        <fullName evidence="16">Cyclin-dependent kinase 2 homolog</fullName>
        <ecNumber evidence="4">2.7.11.22</ecNumber>
        <ecNumber evidence="3">2.7.11.23</ecNumber>
    </recommendedName>
    <alternativeName>
        <fullName evidence="17">Cell division control protein 2 homolog</fullName>
    </alternativeName>
    <alternativeName>
        <fullName evidence="18">cdc2-related kinase 2</fullName>
    </alternativeName>
</protein>
<keyword evidence="6" id="KW-0597">Phosphoprotein</keyword>
<dbReference type="GO" id="GO:0051301">
    <property type="term" value="P:cell division"/>
    <property type="evidence" value="ECO:0007669"/>
    <property type="project" value="UniProtKB-KW"/>
</dbReference>
<dbReference type="InterPro" id="IPR008271">
    <property type="entry name" value="Ser/Thr_kinase_AS"/>
</dbReference>
<keyword evidence="12 22" id="KW-0067">ATP-binding</keyword>
<comment type="similarity">
    <text evidence="2">Belongs to the protein kinase superfamily. CMGC Ser/Thr protein kinase family. CDC2/CDKX subfamily.</text>
</comment>
<evidence type="ECO:0000313" key="25">
    <source>
        <dbReference type="EMBL" id="EGR34080.1"/>
    </source>
</evidence>
<evidence type="ECO:0000256" key="7">
    <source>
        <dbReference type="ARBA" id="ARBA00022618"/>
    </source>
</evidence>
<dbReference type="InParanoid" id="G0QL24"/>
<dbReference type="Pfam" id="PF00069">
    <property type="entry name" value="Pkinase"/>
    <property type="match status" value="1"/>
</dbReference>
<dbReference type="CDD" id="cd07829">
    <property type="entry name" value="STKc_CDK_like"/>
    <property type="match status" value="1"/>
</dbReference>
<dbReference type="InterPro" id="IPR000719">
    <property type="entry name" value="Prot_kinase_dom"/>
</dbReference>
<evidence type="ECO:0000259" key="24">
    <source>
        <dbReference type="PROSITE" id="PS50011"/>
    </source>
</evidence>
<keyword evidence="8" id="KW-0808">Transferase</keyword>
<keyword evidence="13" id="KW-0539">Nucleus</keyword>
<comment type="catalytic activity">
    <reaction evidence="20">
        <text>L-seryl-[protein] + ATP = O-phospho-L-seryl-[protein] + ADP + H(+)</text>
        <dbReference type="Rhea" id="RHEA:17989"/>
        <dbReference type="Rhea" id="RHEA-COMP:9863"/>
        <dbReference type="Rhea" id="RHEA-COMP:11604"/>
        <dbReference type="ChEBI" id="CHEBI:15378"/>
        <dbReference type="ChEBI" id="CHEBI:29999"/>
        <dbReference type="ChEBI" id="CHEBI:30616"/>
        <dbReference type="ChEBI" id="CHEBI:83421"/>
        <dbReference type="ChEBI" id="CHEBI:456216"/>
        <dbReference type="EC" id="2.7.11.22"/>
    </reaction>
</comment>
<evidence type="ECO:0000256" key="23">
    <source>
        <dbReference type="RuleBase" id="RU000304"/>
    </source>
</evidence>
<dbReference type="GO" id="GO:0005634">
    <property type="term" value="C:nucleus"/>
    <property type="evidence" value="ECO:0007669"/>
    <property type="project" value="UniProtKB-SubCell"/>
</dbReference>
<evidence type="ECO:0000256" key="17">
    <source>
        <dbReference type="ARBA" id="ARBA00041902"/>
    </source>
</evidence>
<dbReference type="AlphaFoldDB" id="G0QL24"/>
<evidence type="ECO:0000256" key="19">
    <source>
        <dbReference type="ARBA" id="ARBA00047811"/>
    </source>
</evidence>
<sequence length="318" mass="36978">MEVECISDDSQKFLQKFKILDNIGEGTYGKVYKAQDINTKEIVALKKYQHQEDGIPSSALREISLLKEINHPNVVSLKDIIIKENNLYLAFEYAENDLKKFIDTKTSNEYIDPLTIKKIIYQILRGVAACHTRRIMHRDLKPQNILIDKNGTVKIADFGLSRTFSMPIRPYTHNVITLWYRPPEILLGALEYSTPVDVWSVGCILFELITKIPLFQGQCEIEQIFKIFQVLGTPSENEWPGISELKDYKSTFPRFKQQKLGDIIMETMKKYDFSYEVDIAIVDLLNRMLIYDPSKRITAKSCLNHPYFNDIVNYFKNK</sequence>
<comment type="catalytic activity">
    <reaction evidence="19">
        <text>L-threonyl-[protein] + ATP = O-phospho-L-threonyl-[protein] + ADP + H(+)</text>
        <dbReference type="Rhea" id="RHEA:46608"/>
        <dbReference type="Rhea" id="RHEA-COMP:11060"/>
        <dbReference type="Rhea" id="RHEA-COMP:11605"/>
        <dbReference type="ChEBI" id="CHEBI:15378"/>
        <dbReference type="ChEBI" id="CHEBI:30013"/>
        <dbReference type="ChEBI" id="CHEBI:30616"/>
        <dbReference type="ChEBI" id="CHEBI:61977"/>
        <dbReference type="ChEBI" id="CHEBI:456216"/>
        <dbReference type="EC" id="2.7.11.22"/>
    </reaction>
</comment>
<reference evidence="25 26" key="1">
    <citation type="submission" date="2011-07" db="EMBL/GenBank/DDBJ databases">
        <authorList>
            <person name="Coyne R."/>
            <person name="Brami D."/>
            <person name="Johnson J."/>
            <person name="Hostetler J."/>
            <person name="Hannick L."/>
            <person name="Clark T."/>
            <person name="Cassidy-Hanley D."/>
            <person name="Inman J."/>
        </authorList>
    </citation>
    <scope>NUCLEOTIDE SEQUENCE [LARGE SCALE GENOMIC DNA]</scope>
    <source>
        <strain evidence="25 26">G5</strain>
    </source>
</reference>
<dbReference type="OMA" id="HCHENRI"/>
<keyword evidence="14" id="KW-0131">Cell cycle</keyword>
<comment type="subcellular location">
    <subcellularLocation>
        <location evidence="1">Nucleus</location>
    </subcellularLocation>
</comment>
<name>G0QL24_ICHMU</name>
<evidence type="ECO:0000256" key="13">
    <source>
        <dbReference type="ARBA" id="ARBA00023242"/>
    </source>
</evidence>
<accession>G0QL24</accession>
<keyword evidence="26" id="KW-1185">Reference proteome</keyword>
<evidence type="ECO:0000256" key="9">
    <source>
        <dbReference type="ARBA" id="ARBA00022741"/>
    </source>
</evidence>
<dbReference type="SMART" id="SM00220">
    <property type="entry name" value="S_TKc"/>
    <property type="match status" value="1"/>
</dbReference>
<dbReference type="Proteomes" id="UP000008983">
    <property type="component" value="Unassembled WGS sequence"/>
</dbReference>
<evidence type="ECO:0000313" key="26">
    <source>
        <dbReference type="Proteomes" id="UP000008983"/>
    </source>
</evidence>
<organism evidence="25 26">
    <name type="scientific">Ichthyophthirius multifiliis</name>
    <name type="common">White spot disease agent</name>
    <name type="synonym">Ich</name>
    <dbReference type="NCBI Taxonomy" id="5932"/>
    <lineage>
        <taxon>Eukaryota</taxon>
        <taxon>Sar</taxon>
        <taxon>Alveolata</taxon>
        <taxon>Ciliophora</taxon>
        <taxon>Intramacronucleata</taxon>
        <taxon>Oligohymenophorea</taxon>
        <taxon>Hymenostomatida</taxon>
        <taxon>Ophryoglenina</taxon>
        <taxon>Ichthyophthirius</taxon>
    </lineage>
</organism>
<evidence type="ECO:0000256" key="5">
    <source>
        <dbReference type="ARBA" id="ARBA00022527"/>
    </source>
</evidence>
<dbReference type="OrthoDB" id="1732493at2759"/>
<dbReference type="PANTHER" id="PTHR24056">
    <property type="entry name" value="CELL DIVISION PROTEIN KINASE"/>
    <property type="match status" value="1"/>
</dbReference>
<dbReference type="Gene3D" id="1.10.510.10">
    <property type="entry name" value="Transferase(Phosphotransferase) domain 1"/>
    <property type="match status" value="1"/>
</dbReference>
<evidence type="ECO:0000256" key="11">
    <source>
        <dbReference type="ARBA" id="ARBA00022777"/>
    </source>
</evidence>
<dbReference type="InterPro" id="IPR011009">
    <property type="entry name" value="Kinase-like_dom_sf"/>
</dbReference>
<dbReference type="GO" id="GO:0008353">
    <property type="term" value="F:RNA polymerase II CTD heptapeptide repeat kinase activity"/>
    <property type="evidence" value="ECO:0007669"/>
    <property type="project" value="UniProtKB-EC"/>
</dbReference>
<proteinExistence type="inferred from homology"/>
<dbReference type="GO" id="GO:0005524">
    <property type="term" value="F:ATP binding"/>
    <property type="evidence" value="ECO:0007669"/>
    <property type="project" value="UniProtKB-UniRule"/>
</dbReference>
<evidence type="ECO:0000256" key="2">
    <source>
        <dbReference type="ARBA" id="ARBA00006485"/>
    </source>
</evidence>
<dbReference type="EC" id="2.7.11.22" evidence="4"/>
<dbReference type="FunFam" id="1.10.510.10:FF:000706">
    <property type="entry name" value="Cyclin-dependent kinase 1"/>
    <property type="match status" value="1"/>
</dbReference>
<dbReference type="SUPFAM" id="SSF56112">
    <property type="entry name" value="Protein kinase-like (PK-like)"/>
    <property type="match status" value="1"/>
</dbReference>
<gene>
    <name evidence="25" type="ORF">IMG5_024510</name>
</gene>
<evidence type="ECO:0000256" key="18">
    <source>
        <dbReference type="ARBA" id="ARBA00042858"/>
    </source>
</evidence>
<dbReference type="GeneID" id="14910278"/>
<evidence type="ECO:0000256" key="6">
    <source>
        <dbReference type="ARBA" id="ARBA00022553"/>
    </source>
</evidence>
<dbReference type="STRING" id="857967.G0QL24"/>
<comment type="subunit">
    <text evidence="15">May form a complex composed of at least the catalytic subunit CRK2 and a cyclin.</text>
</comment>
<dbReference type="GO" id="GO:0007095">
    <property type="term" value="P:mitotic G2 DNA damage checkpoint signaling"/>
    <property type="evidence" value="ECO:0007669"/>
    <property type="project" value="TreeGrafter"/>
</dbReference>
<dbReference type="EC" id="2.7.11.23" evidence="3"/>
<dbReference type="Gene3D" id="3.30.200.20">
    <property type="entry name" value="Phosphorylase Kinase, domain 1"/>
    <property type="match status" value="1"/>
</dbReference>
<dbReference type="GO" id="GO:0004693">
    <property type="term" value="F:cyclin-dependent protein serine/threonine kinase activity"/>
    <property type="evidence" value="ECO:0007669"/>
    <property type="project" value="UniProtKB-EC"/>
</dbReference>
<dbReference type="PROSITE" id="PS50011">
    <property type="entry name" value="PROTEIN_KINASE_DOM"/>
    <property type="match status" value="1"/>
</dbReference>
<evidence type="ECO:0000256" key="4">
    <source>
        <dbReference type="ARBA" id="ARBA00012425"/>
    </source>
</evidence>